<dbReference type="InterPro" id="IPR013320">
    <property type="entry name" value="ConA-like_dom_sf"/>
</dbReference>
<evidence type="ECO:0008006" key="4">
    <source>
        <dbReference type="Google" id="ProtNLM"/>
    </source>
</evidence>
<protein>
    <recommendedName>
        <fullName evidence="4">Glycoside hydrolase family 16 protein</fullName>
    </recommendedName>
</protein>
<feature type="signal peptide" evidence="1">
    <location>
        <begin position="1"/>
        <end position="26"/>
    </location>
</feature>
<keyword evidence="3" id="KW-1185">Reference proteome</keyword>
<name>A0A8H5BY56_9AGAR</name>
<dbReference type="PANTHER" id="PTHR10963:SF24">
    <property type="entry name" value="GLYCOSIDASE C21B10.07-RELATED"/>
    <property type="match status" value="1"/>
</dbReference>
<dbReference type="Gene3D" id="2.60.120.200">
    <property type="match status" value="2"/>
</dbReference>
<dbReference type="OrthoDB" id="192832at2759"/>
<dbReference type="Proteomes" id="UP000567179">
    <property type="component" value="Unassembled WGS sequence"/>
</dbReference>
<evidence type="ECO:0000313" key="2">
    <source>
        <dbReference type="EMBL" id="KAF5331156.1"/>
    </source>
</evidence>
<dbReference type="EMBL" id="JAACJJ010000001">
    <property type="protein sequence ID" value="KAF5331156.1"/>
    <property type="molecule type" value="Genomic_DNA"/>
</dbReference>
<dbReference type="GO" id="GO:0009251">
    <property type="term" value="P:glucan catabolic process"/>
    <property type="evidence" value="ECO:0007669"/>
    <property type="project" value="TreeGrafter"/>
</dbReference>
<accession>A0A8H5BY56</accession>
<organism evidence="2 3">
    <name type="scientific">Psilocybe cf. subviscida</name>
    <dbReference type="NCBI Taxonomy" id="2480587"/>
    <lineage>
        <taxon>Eukaryota</taxon>
        <taxon>Fungi</taxon>
        <taxon>Dikarya</taxon>
        <taxon>Basidiomycota</taxon>
        <taxon>Agaricomycotina</taxon>
        <taxon>Agaricomycetes</taxon>
        <taxon>Agaricomycetidae</taxon>
        <taxon>Agaricales</taxon>
        <taxon>Agaricineae</taxon>
        <taxon>Strophariaceae</taxon>
        <taxon>Psilocybe</taxon>
    </lineage>
</organism>
<dbReference type="InterPro" id="IPR050546">
    <property type="entry name" value="Glycosyl_Hydrlase_16"/>
</dbReference>
<proteinExistence type="predicted"/>
<feature type="chain" id="PRO_5034354261" description="Glycoside hydrolase family 16 protein" evidence="1">
    <location>
        <begin position="27"/>
        <end position="450"/>
    </location>
</feature>
<keyword evidence="1" id="KW-0732">Signal</keyword>
<dbReference type="PANTHER" id="PTHR10963">
    <property type="entry name" value="GLYCOSYL HYDROLASE-RELATED"/>
    <property type="match status" value="1"/>
</dbReference>
<sequence length="450" mass="48979">MISTTSLPLSLTLLLLSTAAIPWASAFPDSFSYHAARASKLNLWPSLPSRGPQADTNDLLDLAKRGANTGINFNPNGSAFLWVPSDEYSGSTFFDRWSFFTDPDPTSGLVQYVDKETAIANGFLSAKDGSPVIMKADDFSTLPNGQPRQSVRITSTTSYTTGTLLILDLNRAPWGCGEYLPCDLYSPARAHQFERQLFGLHSGRLGLTGRGMAKLISLKEFMTISITRLHGILRQASLSPKPWFELLINNACLQGAGMTLPLFSLNDNGVNRTNCDKNYMQNAGCDVVEWSQASYGPIFEEQGGGILAMKWDENDISVWSFFRRAIPTDVTAGTPNPSLWGPPSAKLMNTTCNLGQYFANHNIVFDITFCGAWAGNSYATSDCPGTCPDRLMDPTNFENATWSINSLKVYTKTPIKGNATTLAAGAMTGRKADLSVFFFATLAAVLLSLL</sequence>
<dbReference type="SUPFAM" id="SSF49899">
    <property type="entry name" value="Concanavalin A-like lectins/glucanases"/>
    <property type="match status" value="1"/>
</dbReference>
<reference evidence="2 3" key="1">
    <citation type="journal article" date="2020" name="ISME J.">
        <title>Uncovering the hidden diversity of litter-decomposition mechanisms in mushroom-forming fungi.</title>
        <authorList>
            <person name="Floudas D."/>
            <person name="Bentzer J."/>
            <person name="Ahren D."/>
            <person name="Johansson T."/>
            <person name="Persson P."/>
            <person name="Tunlid A."/>
        </authorList>
    </citation>
    <scope>NUCLEOTIDE SEQUENCE [LARGE SCALE GENOMIC DNA]</scope>
    <source>
        <strain evidence="2 3">CBS 101986</strain>
    </source>
</reference>
<dbReference type="AlphaFoldDB" id="A0A8H5BY56"/>
<dbReference type="Pfam" id="PF26113">
    <property type="entry name" value="GH16_XgeA"/>
    <property type="match status" value="2"/>
</dbReference>
<evidence type="ECO:0000256" key="1">
    <source>
        <dbReference type="SAM" id="SignalP"/>
    </source>
</evidence>
<gene>
    <name evidence="2" type="ORF">D9619_006055</name>
</gene>
<evidence type="ECO:0000313" key="3">
    <source>
        <dbReference type="Proteomes" id="UP000567179"/>
    </source>
</evidence>
<comment type="caution">
    <text evidence="2">The sequence shown here is derived from an EMBL/GenBank/DDBJ whole genome shotgun (WGS) entry which is preliminary data.</text>
</comment>